<keyword evidence="4" id="KW-0687">Ribonucleoprotein</keyword>
<evidence type="ECO:0000313" key="8">
    <source>
        <dbReference type="Proteomes" id="UP001314263"/>
    </source>
</evidence>
<evidence type="ECO:0000256" key="2">
    <source>
        <dbReference type="ARBA" id="ARBA00022884"/>
    </source>
</evidence>
<dbReference type="GO" id="GO:0003735">
    <property type="term" value="F:structural constituent of ribosome"/>
    <property type="evidence" value="ECO:0007669"/>
    <property type="project" value="InterPro"/>
</dbReference>
<accession>A0AAV1I4A8</accession>
<keyword evidence="1" id="KW-0699">rRNA-binding</keyword>
<evidence type="ECO:0000259" key="6">
    <source>
        <dbReference type="Pfam" id="PF14693"/>
    </source>
</evidence>
<dbReference type="SUPFAM" id="SSF50715">
    <property type="entry name" value="Ribosomal protein L25-like"/>
    <property type="match status" value="1"/>
</dbReference>
<evidence type="ECO:0000256" key="4">
    <source>
        <dbReference type="ARBA" id="ARBA00023274"/>
    </source>
</evidence>
<evidence type="ECO:0000256" key="3">
    <source>
        <dbReference type="ARBA" id="ARBA00022980"/>
    </source>
</evidence>
<dbReference type="InterPro" id="IPR020930">
    <property type="entry name" value="Ribosomal_uL5_bac-type"/>
</dbReference>
<protein>
    <recommendedName>
        <fullName evidence="9">50S ribosomal protein L25</fullName>
    </recommendedName>
</protein>
<dbReference type="Pfam" id="PF01386">
    <property type="entry name" value="Ribosomal_L25p"/>
    <property type="match status" value="1"/>
</dbReference>
<dbReference type="PANTHER" id="PTHR33284:SF1">
    <property type="entry name" value="RIBOSOMAL PROTEIN L25_GLN-TRNA SYNTHETASE, ANTI-CODON-BINDING DOMAIN-CONTAINING PROTEIN"/>
    <property type="match status" value="1"/>
</dbReference>
<dbReference type="AlphaFoldDB" id="A0AAV1I4A8"/>
<keyword evidence="2" id="KW-0694">RNA-binding</keyword>
<dbReference type="GO" id="GO:0006412">
    <property type="term" value="P:translation"/>
    <property type="evidence" value="ECO:0007669"/>
    <property type="project" value="InterPro"/>
</dbReference>
<dbReference type="InterPro" id="IPR029751">
    <property type="entry name" value="Ribosomal_L25_dom"/>
</dbReference>
<evidence type="ECO:0000259" key="5">
    <source>
        <dbReference type="Pfam" id="PF01386"/>
    </source>
</evidence>
<evidence type="ECO:0000313" key="7">
    <source>
        <dbReference type="EMBL" id="CAK0781624.1"/>
    </source>
</evidence>
<keyword evidence="8" id="KW-1185">Reference proteome</keyword>
<feature type="domain" description="Large ribosomal subunit protein bL25 beta" evidence="6">
    <location>
        <begin position="156"/>
        <end position="235"/>
    </location>
</feature>
<evidence type="ECO:0000256" key="1">
    <source>
        <dbReference type="ARBA" id="ARBA00022730"/>
    </source>
</evidence>
<feature type="domain" description="Large ribosomal subunit protein bL25 L25" evidence="5">
    <location>
        <begin position="50"/>
        <end position="146"/>
    </location>
</feature>
<gene>
    <name evidence="7" type="ORF">CVIRNUC_005427</name>
</gene>
<organism evidence="7 8">
    <name type="scientific">Coccomyxa viridis</name>
    <dbReference type="NCBI Taxonomy" id="1274662"/>
    <lineage>
        <taxon>Eukaryota</taxon>
        <taxon>Viridiplantae</taxon>
        <taxon>Chlorophyta</taxon>
        <taxon>core chlorophytes</taxon>
        <taxon>Trebouxiophyceae</taxon>
        <taxon>Trebouxiophyceae incertae sedis</taxon>
        <taxon>Coccomyxaceae</taxon>
        <taxon>Coccomyxa</taxon>
    </lineage>
</organism>
<dbReference type="GO" id="GO:0022625">
    <property type="term" value="C:cytosolic large ribosomal subunit"/>
    <property type="evidence" value="ECO:0007669"/>
    <property type="project" value="TreeGrafter"/>
</dbReference>
<dbReference type="InterPro" id="IPR011035">
    <property type="entry name" value="Ribosomal_bL25/Gln-tRNA_synth"/>
</dbReference>
<name>A0AAV1I4A8_9CHLO</name>
<evidence type="ECO:0008006" key="9">
    <source>
        <dbReference type="Google" id="ProtNLM"/>
    </source>
</evidence>
<dbReference type="Proteomes" id="UP001314263">
    <property type="component" value="Unassembled WGS sequence"/>
</dbReference>
<dbReference type="Gene3D" id="2.40.240.10">
    <property type="entry name" value="Ribosomal Protein L25, Chain P"/>
    <property type="match status" value="1"/>
</dbReference>
<dbReference type="EMBL" id="CAUYUE010000006">
    <property type="protein sequence ID" value="CAK0781624.1"/>
    <property type="molecule type" value="Genomic_DNA"/>
</dbReference>
<dbReference type="InterPro" id="IPR020056">
    <property type="entry name" value="Rbsml_bL25/Gln-tRNA_synth_N"/>
</dbReference>
<dbReference type="InterPro" id="IPR037121">
    <property type="entry name" value="Ribosomal_bL25_C"/>
</dbReference>
<sequence>MARNALSRLRHQASLSPGTCGLIFGRLIATESLSTSPEASGDVSGVDVIHARLRHEEGSRAAVRMRRGGRTPGILFSLPGDASVLVSMETKHLNTLLRKHERSGLLSQIFSLHLERDEDGASPAVFPVLPRIMHRDALTDEVENLTLMFCPPDRVVTVPVRVKVVGEELSPGIKKGGYMNLIQRQVKCVGPASAIPKELELDVSSLDFGQRITISGLTLPTGVSIRGMEAGHPICKLAGKASND</sequence>
<dbReference type="Gene3D" id="2.170.120.20">
    <property type="entry name" value="Ribosomal protein L25, beta domain"/>
    <property type="match status" value="1"/>
</dbReference>
<keyword evidence="3" id="KW-0689">Ribosomal protein</keyword>
<reference evidence="7 8" key="1">
    <citation type="submission" date="2023-10" db="EMBL/GenBank/DDBJ databases">
        <authorList>
            <person name="Maclean D."/>
            <person name="Macfadyen A."/>
        </authorList>
    </citation>
    <scope>NUCLEOTIDE SEQUENCE [LARGE SCALE GENOMIC DNA]</scope>
</reference>
<dbReference type="PANTHER" id="PTHR33284">
    <property type="entry name" value="RIBOSOMAL PROTEIN L25/GLN-TRNA SYNTHETASE, ANTI-CODON-BINDING DOMAIN-CONTAINING PROTEIN"/>
    <property type="match status" value="1"/>
</dbReference>
<dbReference type="Pfam" id="PF14693">
    <property type="entry name" value="Ribosomal_TL5_C"/>
    <property type="match status" value="1"/>
</dbReference>
<dbReference type="InterPro" id="IPR020057">
    <property type="entry name" value="Ribosomal_bL25_b-dom"/>
</dbReference>
<comment type="caution">
    <text evidence="7">The sequence shown here is derived from an EMBL/GenBank/DDBJ whole genome shotgun (WGS) entry which is preliminary data.</text>
</comment>
<dbReference type="GO" id="GO:0008097">
    <property type="term" value="F:5S rRNA binding"/>
    <property type="evidence" value="ECO:0007669"/>
    <property type="project" value="TreeGrafter"/>
</dbReference>
<proteinExistence type="predicted"/>